<feature type="transmembrane region" description="Helical" evidence="1">
    <location>
        <begin position="54"/>
        <end position="77"/>
    </location>
</feature>
<comment type="caution">
    <text evidence="2">The sequence shown here is derived from an EMBL/GenBank/DDBJ whole genome shotgun (WGS) entry which is preliminary data.</text>
</comment>
<evidence type="ECO:0000313" key="3">
    <source>
        <dbReference type="Proteomes" id="UP000241912"/>
    </source>
</evidence>
<evidence type="ECO:0000313" key="2">
    <source>
        <dbReference type="EMBL" id="PSJ15900.1"/>
    </source>
</evidence>
<gene>
    <name evidence="2" type="ORF">C7H79_16455</name>
</gene>
<protein>
    <submittedName>
        <fullName evidence="2">Uncharacterized protein</fullName>
    </submittedName>
</protein>
<keyword evidence="3" id="KW-1185">Reference proteome</keyword>
<keyword evidence="1" id="KW-0472">Membrane</keyword>
<dbReference type="AlphaFoldDB" id="A0A2P7NR19"/>
<dbReference type="Proteomes" id="UP000241912">
    <property type="component" value="Unassembled WGS sequence"/>
</dbReference>
<evidence type="ECO:0000256" key="1">
    <source>
        <dbReference type="SAM" id="Phobius"/>
    </source>
</evidence>
<accession>A0A2P7NR19</accession>
<keyword evidence="1" id="KW-0812">Transmembrane</keyword>
<proteinExistence type="predicted"/>
<organism evidence="2 3">
    <name type="scientific">Nitrosomonas supralitoralis</name>
    <dbReference type="NCBI Taxonomy" id="2116706"/>
    <lineage>
        <taxon>Bacteria</taxon>
        <taxon>Pseudomonadati</taxon>
        <taxon>Pseudomonadota</taxon>
        <taxon>Betaproteobacteria</taxon>
        <taxon>Nitrosomonadales</taxon>
        <taxon>Nitrosomonadaceae</taxon>
        <taxon>Nitrosomonas</taxon>
    </lineage>
</organism>
<dbReference type="EMBL" id="PXXU01000106">
    <property type="protein sequence ID" value="PSJ15900.1"/>
    <property type="molecule type" value="Genomic_DNA"/>
</dbReference>
<keyword evidence="1" id="KW-1133">Transmembrane helix</keyword>
<name>A0A2P7NR19_9PROT</name>
<reference evidence="2 3" key="1">
    <citation type="submission" date="2018-03" db="EMBL/GenBank/DDBJ databases">
        <title>Draft genome of Nitrosomonas supralitoralis APG5.</title>
        <authorList>
            <person name="Urakawa H."/>
            <person name="Lopez J.V."/>
        </authorList>
    </citation>
    <scope>NUCLEOTIDE SEQUENCE [LARGE SCALE GENOMIC DNA]</scope>
    <source>
        <strain evidence="2 3">APG5</strain>
    </source>
</reference>
<sequence>MSHHGLKILSTPSAGNHFVKVFQNLATRTPAVIHFIEIGLSKGISHVKDYAGRVLWVIIFSYLISLEACVGGAELGLRFPNITNI</sequence>